<evidence type="ECO:0000256" key="2">
    <source>
        <dbReference type="ARBA" id="ARBA00022475"/>
    </source>
</evidence>
<dbReference type="Pfam" id="PF01810">
    <property type="entry name" value="LysE"/>
    <property type="match status" value="1"/>
</dbReference>
<dbReference type="PANTHER" id="PTHR30086">
    <property type="entry name" value="ARGININE EXPORTER PROTEIN ARGO"/>
    <property type="match status" value="1"/>
</dbReference>
<proteinExistence type="predicted"/>
<reference evidence="8 9" key="1">
    <citation type="journal article" date="2019" name="Int. J. Syst. Evol. Microbiol.">
        <title>The Global Catalogue of Microorganisms (GCM) 10K type strain sequencing project: providing services to taxonomists for standard genome sequencing and annotation.</title>
        <authorList>
            <consortium name="The Broad Institute Genomics Platform"/>
            <consortium name="The Broad Institute Genome Sequencing Center for Infectious Disease"/>
            <person name="Wu L."/>
            <person name="Ma J."/>
        </authorList>
    </citation>
    <scope>NUCLEOTIDE SEQUENCE [LARGE SCALE GENOMIC DNA]</scope>
    <source>
        <strain evidence="8 9">JCM 11896</strain>
    </source>
</reference>
<keyword evidence="5 7" id="KW-0472">Membrane</keyword>
<comment type="subcellular location">
    <subcellularLocation>
        <location evidence="1">Cell membrane</location>
        <topology evidence="1">Multi-pass membrane protein</topology>
    </subcellularLocation>
</comment>
<dbReference type="Proteomes" id="UP001501414">
    <property type="component" value="Unassembled WGS sequence"/>
</dbReference>
<evidence type="ECO:0000256" key="4">
    <source>
        <dbReference type="ARBA" id="ARBA00022989"/>
    </source>
</evidence>
<evidence type="ECO:0000256" key="5">
    <source>
        <dbReference type="ARBA" id="ARBA00023136"/>
    </source>
</evidence>
<feature type="compositionally biased region" description="Polar residues" evidence="6">
    <location>
        <begin position="16"/>
        <end position="26"/>
    </location>
</feature>
<feature type="transmembrane region" description="Helical" evidence="7">
    <location>
        <begin position="129"/>
        <end position="149"/>
    </location>
</feature>
<feature type="transmembrane region" description="Helical" evidence="7">
    <location>
        <begin position="101"/>
        <end position="123"/>
    </location>
</feature>
<evidence type="ECO:0000256" key="7">
    <source>
        <dbReference type="SAM" id="Phobius"/>
    </source>
</evidence>
<evidence type="ECO:0000313" key="9">
    <source>
        <dbReference type="Proteomes" id="UP001501414"/>
    </source>
</evidence>
<evidence type="ECO:0000256" key="1">
    <source>
        <dbReference type="ARBA" id="ARBA00004651"/>
    </source>
</evidence>
<evidence type="ECO:0000313" key="8">
    <source>
        <dbReference type="EMBL" id="GAA1397833.1"/>
    </source>
</evidence>
<keyword evidence="2" id="KW-1003">Cell membrane</keyword>
<evidence type="ECO:0000256" key="6">
    <source>
        <dbReference type="SAM" id="MobiDB-lite"/>
    </source>
</evidence>
<feature type="region of interest" description="Disordered" evidence="6">
    <location>
        <begin position="15"/>
        <end position="49"/>
    </location>
</feature>
<protein>
    <submittedName>
        <fullName evidence="8">LysE family translocator</fullName>
    </submittedName>
</protein>
<evidence type="ECO:0000256" key="3">
    <source>
        <dbReference type="ARBA" id="ARBA00022692"/>
    </source>
</evidence>
<feature type="transmembrane region" description="Helical" evidence="7">
    <location>
        <begin position="211"/>
        <end position="234"/>
    </location>
</feature>
<name>A0ABN1Y4M3_9PSEU</name>
<feature type="transmembrane region" description="Helical" evidence="7">
    <location>
        <begin position="178"/>
        <end position="199"/>
    </location>
</feature>
<feature type="transmembrane region" description="Helical" evidence="7">
    <location>
        <begin position="68"/>
        <end position="89"/>
    </location>
</feature>
<organism evidence="8 9">
    <name type="scientific">Pseudonocardia kongjuensis</name>
    <dbReference type="NCBI Taxonomy" id="102227"/>
    <lineage>
        <taxon>Bacteria</taxon>
        <taxon>Bacillati</taxon>
        <taxon>Actinomycetota</taxon>
        <taxon>Actinomycetes</taxon>
        <taxon>Pseudonocardiales</taxon>
        <taxon>Pseudonocardiaceae</taxon>
        <taxon>Pseudonocardia</taxon>
    </lineage>
</organism>
<accession>A0ABN1Y4M3</accession>
<keyword evidence="3 7" id="KW-0812">Transmembrane</keyword>
<feature type="transmembrane region" description="Helical" evidence="7">
    <location>
        <begin position="246"/>
        <end position="266"/>
    </location>
</feature>
<keyword evidence="4 7" id="KW-1133">Transmembrane helix</keyword>
<dbReference type="PANTHER" id="PTHR30086:SF20">
    <property type="entry name" value="ARGININE EXPORTER PROTEIN ARGO-RELATED"/>
    <property type="match status" value="1"/>
</dbReference>
<sequence length="271" mass="27325">MAIAYRTQPTIPRAALTNTQFGSSTHVPPPAGRAVHEPGRYSGGTGNPRTPAAPIRTVAGVPSAATTVAFLLGSLVFVVMPGPSVLFIVGRAVALGRRAALVTVAGNLAGVLVIVVLVALGIGTVVERSAVVLTVLKFAGAAYLVVLGVRAWRHRGDRPGPTGVVAAGAGRRVFREGLVVGVTNPKAIVFFAAVLPQFVDPTQGTTTGQMLVLGLLFCALASVVDVGWALGAGAARDWFARSPGRLRATGGAGGLMLVGLGIGVAATGRSG</sequence>
<keyword evidence="9" id="KW-1185">Reference proteome</keyword>
<comment type="caution">
    <text evidence="8">The sequence shown here is derived from an EMBL/GenBank/DDBJ whole genome shotgun (WGS) entry which is preliminary data.</text>
</comment>
<dbReference type="EMBL" id="BAAAJK010000036">
    <property type="protein sequence ID" value="GAA1397833.1"/>
    <property type="molecule type" value="Genomic_DNA"/>
</dbReference>
<gene>
    <name evidence="8" type="ORF">GCM10009613_51040</name>
</gene>
<dbReference type="InterPro" id="IPR001123">
    <property type="entry name" value="LeuE-type"/>
</dbReference>